<reference evidence="1 2" key="1">
    <citation type="submission" date="2013-09" db="EMBL/GenBank/DDBJ databases">
        <title>Corchorus capsularis genome sequencing.</title>
        <authorList>
            <person name="Alam M."/>
            <person name="Haque M.S."/>
            <person name="Islam M.S."/>
            <person name="Emdad E.M."/>
            <person name="Islam M.M."/>
            <person name="Ahmed B."/>
            <person name="Halim A."/>
            <person name="Hossen Q.M.M."/>
            <person name="Hossain M.Z."/>
            <person name="Ahmed R."/>
            <person name="Khan M.M."/>
            <person name="Islam R."/>
            <person name="Rashid M.M."/>
            <person name="Khan S.A."/>
            <person name="Rahman M.S."/>
            <person name="Alam M."/>
        </authorList>
    </citation>
    <scope>NUCLEOTIDE SEQUENCE [LARGE SCALE GENOMIC DNA]</scope>
    <source>
        <strain evidence="2">cv. CVL-1</strain>
        <tissue evidence="1">Whole seedling</tissue>
    </source>
</reference>
<keyword evidence="2" id="KW-1185">Reference proteome</keyword>
<proteinExistence type="predicted"/>
<name>A0A1R3KFA3_COCAP</name>
<comment type="caution">
    <text evidence="1">The sequence shown here is derived from an EMBL/GenBank/DDBJ whole genome shotgun (WGS) entry which is preliminary data.</text>
</comment>
<organism evidence="1 2">
    <name type="scientific">Corchorus capsularis</name>
    <name type="common">Jute</name>
    <dbReference type="NCBI Taxonomy" id="210143"/>
    <lineage>
        <taxon>Eukaryota</taxon>
        <taxon>Viridiplantae</taxon>
        <taxon>Streptophyta</taxon>
        <taxon>Embryophyta</taxon>
        <taxon>Tracheophyta</taxon>
        <taxon>Spermatophyta</taxon>
        <taxon>Magnoliopsida</taxon>
        <taxon>eudicotyledons</taxon>
        <taxon>Gunneridae</taxon>
        <taxon>Pentapetalae</taxon>
        <taxon>rosids</taxon>
        <taxon>malvids</taxon>
        <taxon>Malvales</taxon>
        <taxon>Malvaceae</taxon>
        <taxon>Grewioideae</taxon>
        <taxon>Apeibeae</taxon>
        <taxon>Corchorus</taxon>
    </lineage>
</organism>
<sequence length="19" mass="2261">MGYRWGNRNALGTRKGLYF</sequence>
<dbReference type="Proteomes" id="UP000188268">
    <property type="component" value="Unassembled WGS sequence"/>
</dbReference>
<evidence type="ECO:0000313" key="1">
    <source>
        <dbReference type="EMBL" id="OMP05760.1"/>
    </source>
</evidence>
<dbReference type="AlphaFoldDB" id="A0A1R3KFA3"/>
<evidence type="ECO:0000313" key="2">
    <source>
        <dbReference type="Proteomes" id="UP000188268"/>
    </source>
</evidence>
<accession>A0A1R3KFA3</accession>
<protein>
    <submittedName>
        <fullName evidence="1">Uncharacterized protein</fullName>
    </submittedName>
</protein>
<gene>
    <name evidence="1" type="ORF">CCACVL1_01834</name>
</gene>
<dbReference type="Gramene" id="OMP05760">
    <property type="protein sequence ID" value="OMP05760"/>
    <property type="gene ID" value="CCACVL1_01834"/>
</dbReference>
<dbReference type="EMBL" id="AWWV01005215">
    <property type="protein sequence ID" value="OMP05760.1"/>
    <property type="molecule type" value="Genomic_DNA"/>
</dbReference>